<evidence type="ECO:0000313" key="3">
    <source>
        <dbReference type="Proteomes" id="UP001149140"/>
    </source>
</evidence>
<dbReference type="EMBL" id="JAPDOD010000037">
    <property type="protein sequence ID" value="MDA0164736.1"/>
    <property type="molecule type" value="Genomic_DNA"/>
</dbReference>
<organism evidence="2 3">
    <name type="scientific">Solirubrobacter ginsenosidimutans</name>
    <dbReference type="NCBI Taxonomy" id="490573"/>
    <lineage>
        <taxon>Bacteria</taxon>
        <taxon>Bacillati</taxon>
        <taxon>Actinomycetota</taxon>
        <taxon>Thermoleophilia</taxon>
        <taxon>Solirubrobacterales</taxon>
        <taxon>Solirubrobacteraceae</taxon>
        <taxon>Solirubrobacter</taxon>
    </lineage>
</organism>
<sequence length="341" mass="37852">MRAVASRLRARPAGHYDGSILGRGENPYPLPSAGVPIRIAFVGQSTYFEACVLESPATVFVEFREGADADAMRARVAAFAPDVVVVFRPELLAPGVFADLRVPVIGFLTEPIPRRPARRTHPDLLQRGFALSKLDPNNVDRLIAFDPLIVGTVDPTMRVWRSLPLPVADRLYAPVRPYSAQPSVLLVGRSTPYRERFLVRPKAELTLVHAAFGIGTDELARMMAEHDIAVNLHNEPYPSFENRVSLHLAAGQLVVSETLSPTHGLEPDIDYLEFATPEQFLAVLRTAVAHPRAYERVRHRGRRKAEAFRASRVYPRLIADLYADLRAFGTERTAASHAVTR</sequence>
<dbReference type="Pfam" id="PF13524">
    <property type="entry name" value="Glyco_trans_1_2"/>
    <property type="match status" value="1"/>
</dbReference>
<dbReference type="SUPFAM" id="SSF53756">
    <property type="entry name" value="UDP-Glycosyltransferase/glycogen phosphorylase"/>
    <property type="match status" value="1"/>
</dbReference>
<comment type="caution">
    <text evidence="2">The sequence shown here is derived from an EMBL/GenBank/DDBJ whole genome shotgun (WGS) entry which is preliminary data.</text>
</comment>
<proteinExistence type="predicted"/>
<dbReference type="InterPro" id="IPR055259">
    <property type="entry name" value="YkvP/CgeB_Glyco_trans-like"/>
</dbReference>
<keyword evidence="3" id="KW-1185">Reference proteome</keyword>
<dbReference type="Proteomes" id="UP001149140">
    <property type="component" value="Unassembled WGS sequence"/>
</dbReference>
<protein>
    <submittedName>
        <fullName evidence="2">Glycosyltransferase</fullName>
    </submittedName>
</protein>
<evidence type="ECO:0000259" key="1">
    <source>
        <dbReference type="Pfam" id="PF13524"/>
    </source>
</evidence>
<accession>A0A9X3MXA0</accession>
<dbReference type="AlphaFoldDB" id="A0A9X3MXA0"/>
<dbReference type="RefSeq" id="WP_270043986.1">
    <property type="nucleotide sequence ID" value="NZ_JAPDOD010000037.1"/>
</dbReference>
<gene>
    <name evidence="2" type="ORF">OM076_30995</name>
</gene>
<evidence type="ECO:0000313" key="2">
    <source>
        <dbReference type="EMBL" id="MDA0164736.1"/>
    </source>
</evidence>
<name>A0A9X3MXA0_9ACTN</name>
<reference evidence="2" key="1">
    <citation type="submission" date="2022-10" db="EMBL/GenBank/DDBJ databases">
        <title>The WGS of Solirubrobacter ginsenosidimutans DSM 21036.</title>
        <authorList>
            <person name="Jiang Z."/>
        </authorList>
    </citation>
    <scope>NUCLEOTIDE SEQUENCE</scope>
    <source>
        <strain evidence="2">DSM 21036</strain>
    </source>
</reference>
<feature type="domain" description="Spore protein YkvP/CgeB glycosyl transferase-like" evidence="1">
    <location>
        <begin position="211"/>
        <end position="306"/>
    </location>
</feature>